<dbReference type="SUPFAM" id="SSF53448">
    <property type="entry name" value="Nucleotide-diphospho-sugar transferases"/>
    <property type="match status" value="1"/>
</dbReference>
<dbReference type="Pfam" id="PF01633">
    <property type="entry name" value="Choline_kinase"/>
    <property type="match status" value="1"/>
</dbReference>
<evidence type="ECO:0000313" key="4">
    <source>
        <dbReference type="EMBL" id="MFC4718636.1"/>
    </source>
</evidence>
<dbReference type="InterPro" id="IPR025877">
    <property type="entry name" value="MobA-like_NTP_Trfase"/>
</dbReference>
<comment type="caution">
    <text evidence="4">The sequence shown here is derived from an EMBL/GenBank/DDBJ whole genome shotgun (WGS) entry which is preliminary data.</text>
</comment>
<evidence type="ECO:0000256" key="1">
    <source>
        <dbReference type="ARBA" id="ARBA00022679"/>
    </source>
</evidence>
<sequence length="590" mass="67838">MKQYQVDNAIIMAAGLSSRFAPISYEYPKALITVKGEVLIERQIRQLKEKGIHDITVVVGYKKELFTYLTDKFQVKLIENPEYNSRNNHASLYYAKHELKNTYICSADNYFSENVFEPSVTESYYSAVYSTGPTAEWCLETNTEDFITNVEVGGADAWVMLGHVFFSAEFSQRIATILESVYPLPQTKDLLWEDIYIAHLEELPMKMKRYEAGVVFEFDSLDELREFDATYIDNTRSKILKQIAIDLNCTEAEITQIDPIKENGMTVGFNFVCPNGEYVYRYETKALSRRIYPADQVEIARLSQQLFPDIDLDTIHLERLGGLTNRNYVVQLGQNNYVFRFAGAGTEELIKRIDEKECTHLAQEIGITANLLYFDNVTGTKVTAYVEDAQTMSPMLVKKEENLKAIAEIFQKLHQSEVDSSVVFDVFGKVEDYEQLIPKDLLWEDYQITKDQILSLKESLEQSDIAQVLCHNDPLCENFIRGSAGMVLVDWEYAGMNNALWDIADFIIEAELSPEEEALFCTYYLGMTPTTIEKKGVLINKTLIDFLWSLWGLQRFSCGANLFDYATKRYENSKKYLQELAIFDKKVEAR</sequence>
<keyword evidence="1 4" id="KW-0808">Transferase</keyword>
<dbReference type="Pfam" id="PF12804">
    <property type="entry name" value="NTP_transf_3"/>
    <property type="match status" value="1"/>
</dbReference>
<dbReference type="PANTHER" id="PTHR43584:SF5">
    <property type="entry name" value="PROTEIN LICC"/>
    <property type="match status" value="1"/>
</dbReference>
<dbReference type="InterPro" id="IPR029044">
    <property type="entry name" value="Nucleotide-diphossugar_trans"/>
</dbReference>
<evidence type="ECO:0000259" key="3">
    <source>
        <dbReference type="Pfam" id="PF12804"/>
    </source>
</evidence>
<dbReference type="SUPFAM" id="SSF56112">
    <property type="entry name" value="Protein kinase-like (PK-like)"/>
    <property type="match status" value="1"/>
</dbReference>
<keyword evidence="2" id="KW-0548">Nucleotidyltransferase</keyword>
<dbReference type="Gene3D" id="3.30.200.20">
    <property type="entry name" value="Phosphorylase Kinase, domain 1"/>
    <property type="match status" value="1"/>
</dbReference>
<reference evidence="5" key="1">
    <citation type="journal article" date="2019" name="Int. J. Syst. Evol. Microbiol.">
        <title>The Global Catalogue of Microorganisms (GCM) 10K type strain sequencing project: providing services to taxonomists for standard genome sequencing and annotation.</title>
        <authorList>
            <consortium name="The Broad Institute Genomics Platform"/>
            <consortium name="The Broad Institute Genome Sequencing Center for Infectious Disease"/>
            <person name="Wu L."/>
            <person name="Ma J."/>
        </authorList>
    </citation>
    <scope>NUCLEOTIDE SEQUENCE [LARGE SCALE GENOMIC DNA]</scope>
    <source>
        <strain evidence="5">CGMCC 1.19032</strain>
    </source>
</reference>
<dbReference type="Gene3D" id="3.90.1200.10">
    <property type="match status" value="1"/>
</dbReference>
<name>A0ABV9MRP6_9ENTE</name>
<dbReference type="GO" id="GO:0016740">
    <property type="term" value="F:transferase activity"/>
    <property type="evidence" value="ECO:0007669"/>
    <property type="project" value="UniProtKB-KW"/>
</dbReference>
<gene>
    <name evidence="4" type="ORF">ACFO5I_02600</name>
</gene>
<dbReference type="InterPro" id="IPR050065">
    <property type="entry name" value="GlmU-like"/>
</dbReference>
<accession>A0ABV9MRP6</accession>
<organism evidence="4 5">
    <name type="scientific">Enterococcus lemanii</name>
    <dbReference type="NCBI Taxonomy" id="1159752"/>
    <lineage>
        <taxon>Bacteria</taxon>
        <taxon>Bacillati</taxon>
        <taxon>Bacillota</taxon>
        <taxon>Bacilli</taxon>
        <taxon>Lactobacillales</taxon>
        <taxon>Enterococcaceae</taxon>
        <taxon>Enterococcus</taxon>
    </lineage>
</organism>
<dbReference type="CDD" id="cd05151">
    <property type="entry name" value="ChoK-like"/>
    <property type="match status" value="1"/>
</dbReference>
<proteinExistence type="predicted"/>
<protein>
    <submittedName>
        <fullName evidence="4">NTP transferase domain-containing protein</fullName>
    </submittedName>
</protein>
<dbReference type="PANTHER" id="PTHR43584">
    <property type="entry name" value="NUCLEOTIDYL TRANSFERASE"/>
    <property type="match status" value="1"/>
</dbReference>
<evidence type="ECO:0000313" key="5">
    <source>
        <dbReference type="Proteomes" id="UP001595969"/>
    </source>
</evidence>
<dbReference type="RefSeq" id="WP_204655100.1">
    <property type="nucleotide sequence ID" value="NZ_JAFBFD010000056.1"/>
</dbReference>
<dbReference type="InterPro" id="IPR011009">
    <property type="entry name" value="Kinase-like_dom_sf"/>
</dbReference>
<evidence type="ECO:0000256" key="2">
    <source>
        <dbReference type="ARBA" id="ARBA00022695"/>
    </source>
</evidence>
<dbReference type="CDD" id="cd02523">
    <property type="entry name" value="PC_cytidylyltransferase"/>
    <property type="match status" value="1"/>
</dbReference>
<dbReference type="EMBL" id="JBHSGS010000013">
    <property type="protein sequence ID" value="MFC4718636.1"/>
    <property type="molecule type" value="Genomic_DNA"/>
</dbReference>
<feature type="domain" description="MobA-like NTP transferase" evidence="3">
    <location>
        <begin position="9"/>
        <end position="102"/>
    </location>
</feature>
<dbReference type="Proteomes" id="UP001595969">
    <property type="component" value="Unassembled WGS sequence"/>
</dbReference>
<dbReference type="Gene3D" id="3.90.550.10">
    <property type="entry name" value="Spore Coat Polysaccharide Biosynthesis Protein SpsA, Chain A"/>
    <property type="match status" value="1"/>
</dbReference>
<keyword evidence="5" id="KW-1185">Reference proteome</keyword>